<reference evidence="2" key="1">
    <citation type="submission" date="2021-10" db="EMBL/GenBank/DDBJ databases">
        <authorList>
            <person name="Lyu M."/>
            <person name="Wang X."/>
            <person name="Meng X."/>
            <person name="Xu K."/>
        </authorList>
    </citation>
    <scope>NUCLEOTIDE SEQUENCE</scope>
    <source>
        <strain evidence="2">A6</strain>
    </source>
</reference>
<comment type="caution">
    <text evidence="2">The sequence shown here is derived from an EMBL/GenBank/DDBJ whole genome shotgun (WGS) entry which is preliminary data.</text>
</comment>
<sequence length="161" mass="17043">MKSPALRGTSLRGTPLRGALVALLFAAALPAFAQKVTVENQGQASENVTQRALTSEALETEIGKAPAGRAQVVFFRSSKSPGNPVVIREAAGSLSIIDLDPGMYFVTAVMPGTHAYATSDTGPFTMDLDAGRTYYVQAIRNKNGDTQLIRSSADKFSRAAH</sequence>
<dbReference type="RefSeq" id="WP_230528243.1">
    <property type="nucleotide sequence ID" value="NZ_JAJGAK010000004.1"/>
</dbReference>
<accession>A0ABS8JLY6</accession>
<name>A0ABS8JLY6_9GAMM</name>
<keyword evidence="1" id="KW-0732">Signal</keyword>
<gene>
    <name evidence="2" type="ORF">LK996_15380</name>
</gene>
<dbReference type="Proteomes" id="UP001165293">
    <property type="component" value="Unassembled WGS sequence"/>
</dbReference>
<feature type="signal peptide" evidence="1">
    <location>
        <begin position="1"/>
        <end position="33"/>
    </location>
</feature>
<proteinExistence type="predicted"/>
<evidence type="ECO:0000256" key="1">
    <source>
        <dbReference type="SAM" id="SignalP"/>
    </source>
</evidence>
<feature type="chain" id="PRO_5046545248" evidence="1">
    <location>
        <begin position="34"/>
        <end position="161"/>
    </location>
</feature>
<protein>
    <submittedName>
        <fullName evidence="2">DUF2846 domain-containing protein</fullName>
    </submittedName>
</protein>
<keyword evidence="3" id="KW-1185">Reference proteome</keyword>
<evidence type="ECO:0000313" key="3">
    <source>
        <dbReference type="Proteomes" id="UP001165293"/>
    </source>
</evidence>
<dbReference type="EMBL" id="JAJGAK010000004">
    <property type="protein sequence ID" value="MCC8364453.1"/>
    <property type="molecule type" value="Genomic_DNA"/>
</dbReference>
<organism evidence="2 3">
    <name type="scientific">Noviluteimonas lactosilytica</name>
    <dbReference type="NCBI Taxonomy" id="2888523"/>
    <lineage>
        <taxon>Bacteria</taxon>
        <taxon>Pseudomonadati</taxon>
        <taxon>Pseudomonadota</taxon>
        <taxon>Gammaproteobacteria</taxon>
        <taxon>Lysobacterales</taxon>
        <taxon>Lysobacteraceae</taxon>
        <taxon>Noviluteimonas</taxon>
    </lineage>
</organism>
<evidence type="ECO:0000313" key="2">
    <source>
        <dbReference type="EMBL" id="MCC8364453.1"/>
    </source>
</evidence>